<feature type="binding site" evidence="8">
    <location>
        <begin position="287"/>
        <end position="294"/>
    </location>
    <ligand>
        <name>ATP</name>
        <dbReference type="ChEBI" id="CHEBI:30616"/>
    </ligand>
</feature>
<dbReference type="PANTHER" id="PTHR11472:SF34">
    <property type="entry name" value="REGULATOR OF TELOMERE ELONGATION HELICASE 1"/>
    <property type="match status" value="1"/>
</dbReference>
<evidence type="ECO:0000313" key="12">
    <source>
        <dbReference type="Proteomes" id="UP000198892"/>
    </source>
</evidence>
<dbReference type="Gene3D" id="3.30.420.10">
    <property type="entry name" value="Ribonuclease H-like superfamily/Ribonuclease H"/>
    <property type="match status" value="1"/>
</dbReference>
<evidence type="ECO:0000256" key="8">
    <source>
        <dbReference type="HAMAP-Rule" id="MF_02206"/>
    </source>
</evidence>
<keyword evidence="6 8" id="KW-0067">ATP-binding</keyword>
<comment type="catalytic activity">
    <reaction evidence="7">
        <text>ATP + H2O = ADP + phosphate + H(+)</text>
        <dbReference type="Rhea" id="RHEA:13065"/>
        <dbReference type="ChEBI" id="CHEBI:15377"/>
        <dbReference type="ChEBI" id="CHEBI:15378"/>
        <dbReference type="ChEBI" id="CHEBI:30616"/>
        <dbReference type="ChEBI" id="CHEBI:43474"/>
        <dbReference type="ChEBI" id="CHEBI:456216"/>
        <dbReference type="EC" id="5.6.2.3"/>
    </reaction>
</comment>
<dbReference type="GO" id="GO:0016887">
    <property type="term" value="F:ATP hydrolysis activity"/>
    <property type="evidence" value="ECO:0007669"/>
    <property type="project" value="RHEA"/>
</dbReference>
<dbReference type="NCBIfam" id="TIGR00573">
    <property type="entry name" value="dnaq"/>
    <property type="match status" value="1"/>
</dbReference>
<dbReference type="Pfam" id="PF00929">
    <property type="entry name" value="RNase_T"/>
    <property type="match status" value="1"/>
</dbReference>
<dbReference type="GO" id="GO:0003887">
    <property type="term" value="F:DNA-directed DNA polymerase activity"/>
    <property type="evidence" value="ECO:0007669"/>
    <property type="project" value="InterPro"/>
</dbReference>
<comment type="similarity">
    <text evidence="8 9">Belongs to the helicase family. DinG subfamily. Type 2 sub-subfamily.</text>
</comment>
<evidence type="ECO:0000313" key="11">
    <source>
        <dbReference type="EMBL" id="SFP42682.1"/>
    </source>
</evidence>
<proteinExistence type="inferred from homology"/>
<evidence type="ECO:0000256" key="3">
    <source>
        <dbReference type="ARBA" id="ARBA00022741"/>
    </source>
</evidence>
<keyword evidence="3 8" id="KW-0547">Nucleotide-binding</keyword>
<dbReference type="EMBL" id="FOXD01000005">
    <property type="protein sequence ID" value="SFP42682.1"/>
    <property type="molecule type" value="Genomic_DNA"/>
</dbReference>
<dbReference type="FunFam" id="3.30.420.10:FF:000045">
    <property type="entry name" value="3'-5' exonuclease DinG"/>
    <property type="match status" value="1"/>
</dbReference>
<dbReference type="Pfam" id="PF13307">
    <property type="entry name" value="Helicase_C_2"/>
    <property type="match status" value="1"/>
</dbReference>
<dbReference type="NCBIfam" id="TIGR01407">
    <property type="entry name" value="dinG_rel"/>
    <property type="match status" value="1"/>
</dbReference>
<evidence type="ECO:0000256" key="4">
    <source>
        <dbReference type="ARBA" id="ARBA00022801"/>
    </source>
</evidence>
<keyword evidence="5 8" id="KW-0269">Exonuclease</keyword>
<dbReference type="InterPro" id="IPR036397">
    <property type="entry name" value="RNaseH_sf"/>
</dbReference>
<dbReference type="InterPro" id="IPR011545">
    <property type="entry name" value="DEAD/DEAH_box_helicase_dom"/>
</dbReference>
<keyword evidence="2 8" id="KW-0540">Nuclease</keyword>
<dbReference type="GO" id="GO:0008408">
    <property type="term" value="F:3'-5' exonuclease activity"/>
    <property type="evidence" value="ECO:0007669"/>
    <property type="project" value="UniProtKB-UniRule"/>
</dbReference>
<dbReference type="SMART" id="SM00491">
    <property type="entry name" value="HELICc2"/>
    <property type="match status" value="1"/>
</dbReference>
<dbReference type="Proteomes" id="UP000198892">
    <property type="component" value="Unassembled WGS sequence"/>
</dbReference>
<evidence type="ECO:0000256" key="7">
    <source>
        <dbReference type="ARBA" id="ARBA00048954"/>
    </source>
</evidence>
<dbReference type="Gene3D" id="3.40.50.300">
    <property type="entry name" value="P-loop containing nucleotide triphosphate hydrolases"/>
    <property type="match status" value="2"/>
</dbReference>
<evidence type="ECO:0000256" key="9">
    <source>
        <dbReference type="RuleBase" id="RU364106"/>
    </source>
</evidence>
<reference evidence="12" key="1">
    <citation type="submission" date="2016-10" db="EMBL/GenBank/DDBJ databases">
        <authorList>
            <person name="Varghese N."/>
            <person name="Submissions S."/>
        </authorList>
    </citation>
    <scope>NUCLEOTIDE SEQUENCE [LARGE SCALE GENOMIC DNA]</scope>
    <source>
        <strain evidence="12">S7</strain>
    </source>
</reference>
<dbReference type="HAMAP" id="MF_02206">
    <property type="entry name" value="DinG_exonucl"/>
    <property type="match status" value="1"/>
</dbReference>
<dbReference type="CDD" id="cd06127">
    <property type="entry name" value="DEDDh"/>
    <property type="match status" value="1"/>
</dbReference>
<dbReference type="SMART" id="SM00479">
    <property type="entry name" value="EXOIII"/>
    <property type="match status" value="1"/>
</dbReference>
<dbReference type="AlphaFoldDB" id="A0A1I5Q907"/>
<keyword evidence="4 8" id="KW-0378">Hydrolase</keyword>
<dbReference type="STRING" id="1884432.SAMN05518683_10569"/>
<evidence type="ECO:0000256" key="5">
    <source>
        <dbReference type="ARBA" id="ARBA00022839"/>
    </source>
</evidence>
<feature type="short sequence motif" description="DEAH box" evidence="8">
    <location>
        <begin position="467"/>
        <end position="470"/>
    </location>
</feature>
<comment type="cofactor">
    <cofactor evidence="1">
        <name>[4Fe-4S] cluster</name>
        <dbReference type="ChEBI" id="CHEBI:49883"/>
    </cofactor>
</comment>
<dbReference type="PANTHER" id="PTHR11472">
    <property type="entry name" value="DNA REPAIR DEAD HELICASE RAD3/XP-D SUBFAMILY MEMBER"/>
    <property type="match status" value="1"/>
</dbReference>
<dbReference type="InterPro" id="IPR012337">
    <property type="entry name" value="RNaseH-like_sf"/>
</dbReference>
<dbReference type="InterPro" id="IPR045028">
    <property type="entry name" value="DinG/Rad3-like"/>
</dbReference>
<accession>A0A1I5Q907</accession>
<dbReference type="InterPro" id="IPR014001">
    <property type="entry name" value="Helicase_ATP-bd"/>
</dbReference>
<dbReference type="InterPro" id="IPR027417">
    <property type="entry name" value="P-loop_NTPase"/>
</dbReference>
<name>A0A1I5Q907_9BACI</name>
<evidence type="ECO:0000256" key="6">
    <source>
        <dbReference type="ARBA" id="ARBA00022840"/>
    </source>
</evidence>
<gene>
    <name evidence="8 9" type="primary">dinG</name>
    <name evidence="11" type="ORF">SAMN05518683_10569</name>
</gene>
<evidence type="ECO:0000256" key="2">
    <source>
        <dbReference type="ARBA" id="ARBA00022722"/>
    </source>
</evidence>
<dbReference type="InterPro" id="IPR014013">
    <property type="entry name" value="Helic_SF1/SF2_ATP-bd_DinG/Rad3"/>
</dbReference>
<comment type="function">
    <text evidence="8 9">3'-5' exonuclease.</text>
</comment>
<evidence type="ECO:0000256" key="1">
    <source>
        <dbReference type="ARBA" id="ARBA00001966"/>
    </source>
</evidence>
<evidence type="ECO:0000259" key="10">
    <source>
        <dbReference type="PROSITE" id="PS51193"/>
    </source>
</evidence>
<sequence>MKPMTRKFVVIDTETTGNAPKKGDKIIQIGAALIEDGRIEKVWSSFIQPHSSIPLFIQQLTGISSEDVKTAPEFTDVAPMLREWLEDSYFVAHNVPFDLQFINSELQEAGFPPFQGSVLDTVELSRILFPSAPAYQLSRLTQWLGISHNRPHQADSDAWVTASLLLRLLHKLAGLPETTKKWFHSLAPHLESDVSAVMREPVIKQETVTNSDPRWMEYKGIVFKKPDSDDTGQDKMKGCAGEIDTFFSSDGPFASEKETFEYREEQAVMARKVEQVLQERSHLLVEAGPGIGKTLAYLVPALYFSKRTGQCVLVSTNTISLQEQLMQKELPLLEEAVPFSFSMILLKGKSNYLSLRRFRQAIGTAAGSYEEVLTIAQILVWILETSTGDVEEINIPGGAGNALWEKVCTDDLDKRGHFPSWEALDYYPRAVQHAGQADIVITNHALLFTDMKNGGGLLPSHDHVVIDEAHHLEELASRHLGVEISYFDVNQALNRLGVLEDTGLFQRLFVFEQEKAEQYSMTWFQKRQDYFTLLKYEIDELFRMVHEFCLKQSEHGHTDVGRLSLRYFPAHMNHQAWMGIQDALERALAVFSEETRQFESFCSSLSALIHMDSAENGLLQDFASALEEAANLFDYLHSLFMIEDSNHVYWMEVEKKGAANAAYIYRRPVDVSDLLADRLFQEKDSVIMTSASLTLKNSFSHVITKWGLDDFVPETMQLFSPFPIHEQAELLVPQNMPSVKDRSFIADTAEFIYHTAHITEGKMLVLFTSFDMLRRTYDQLKQWDEENQFSFIAQGVKSGSRSRLMKMFKQQEQAVLLGTNSFWEGIDLPGEDLSCLIIARLPFPPPDDPMTQARMEAAEQNGLSSFRNVSLPQAVLRFKQGFGRLIRHRKDRGVAVVLDERIMTAGYGKTFLESIPELPVVHRPVDHLLDDIASFFYD</sequence>
<dbReference type="GO" id="GO:0006260">
    <property type="term" value="P:DNA replication"/>
    <property type="evidence" value="ECO:0007669"/>
    <property type="project" value="InterPro"/>
</dbReference>
<dbReference type="InterPro" id="IPR013520">
    <property type="entry name" value="Ribonucl_H"/>
</dbReference>
<dbReference type="GO" id="GO:0043139">
    <property type="term" value="F:5'-3' DNA helicase activity"/>
    <property type="evidence" value="ECO:0007669"/>
    <property type="project" value="UniProtKB-EC"/>
</dbReference>
<dbReference type="SMART" id="SM00487">
    <property type="entry name" value="DEXDc"/>
    <property type="match status" value="1"/>
</dbReference>
<feature type="domain" description="Helicase ATP-binding" evidence="10">
    <location>
        <begin position="252"/>
        <end position="546"/>
    </location>
</feature>
<dbReference type="EC" id="3.1.-.-" evidence="8 9"/>
<dbReference type="GO" id="GO:0005524">
    <property type="term" value="F:ATP binding"/>
    <property type="evidence" value="ECO:0007669"/>
    <property type="project" value="UniProtKB-UniRule"/>
</dbReference>
<dbReference type="SUPFAM" id="SSF53098">
    <property type="entry name" value="Ribonuclease H-like"/>
    <property type="match status" value="1"/>
</dbReference>
<dbReference type="InterPro" id="IPR006310">
    <property type="entry name" value="DinG"/>
</dbReference>
<dbReference type="Pfam" id="PF00270">
    <property type="entry name" value="DEAD"/>
    <property type="match status" value="1"/>
</dbReference>
<keyword evidence="12" id="KW-1185">Reference proteome</keyword>
<dbReference type="InterPro" id="IPR006555">
    <property type="entry name" value="ATP-dep_Helicase_C"/>
</dbReference>
<protein>
    <recommendedName>
        <fullName evidence="8 9">3'-5' exonuclease DinG</fullName>
        <ecNumber evidence="8 9">3.1.-.-</ecNumber>
    </recommendedName>
</protein>
<dbReference type="PROSITE" id="PS51193">
    <property type="entry name" value="HELICASE_ATP_BIND_2"/>
    <property type="match status" value="1"/>
</dbReference>
<dbReference type="InterPro" id="IPR006054">
    <property type="entry name" value="DnaQ"/>
</dbReference>
<keyword evidence="11" id="KW-0347">Helicase</keyword>
<organism evidence="11 12">
    <name type="scientific">Salibacterium halotolerans</name>
    <dbReference type="NCBI Taxonomy" id="1884432"/>
    <lineage>
        <taxon>Bacteria</taxon>
        <taxon>Bacillati</taxon>
        <taxon>Bacillota</taxon>
        <taxon>Bacilli</taxon>
        <taxon>Bacillales</taxon>
        <taxon>Bacillaceae</taxon>
    </lineage>
</organism>
<dbReference type="GO" id="GO:0003677">
    <property type="term" value="F:DNA binding"/>
    <property type="evidence" value="ECO:0007669"/>
    <property type="project" value="InterPro"/>
</dbReference>
<dbReference type="SUPFAM" id="SSF52540">
    <property type="entry name" value="P-loop containing nucleoside triphosphate hydrolases"/>
    <property type="match status" value="1"/>
</dbReference>
<dbReference type="NCBIfam" id="NF005981">
    <property type="entry name" value="PRK08074.1"/>
    <property type="match status" value="1"/>
</dbReference>